<protein>
    <submittedName>
        <fullName evidence="1">Uncharacterized protein</fullName>
    </submittedName>
</protein>
<keyword evidence="2" id="KW-1185">Reference proteome</keyword>
<dbReference type="Proteomes" id="UP001186944">
    <property type="component" value="Unassembled WGS sequence"/>
</dbReference>
<dbReference type="AlphaFoldDB" id="A0AA89C9K6"/>
<dbReference type="EMBL" id="VSWD01000002">
    <property type="protein sequence ID" value="KAK3106965.1"/>
    <property type="molecule type" value="Genomic_DNA"/>
</dbReference>
<sequence>MSDQEKRSFLEEYYYNPKNPAAYTTTEKLYKALKSNKNYTFSRGFIRKWLQDQDAYTLQRETRQPKRIPNIRVTGINSQWSMDLMDVQNLSKQNDGIRYLLN</sequence>
<reference evidence="1" key="1">
    <citation type="submission" date="2019-08" db="EMBL/GenBank/DDBJ databases">
        <title>The improved chromosome-level genome for the pearl oyster Pinctada fucata martensii using PacBio sequencing and Hi-C.</title>
        <authorList>
            <person name="Zheng Z."/>
        </authorList>
    </citation>
    <scope>NUCLEOTIDE SEQUENCE</scope>
    <source>
        <strain evidence="1">ZZ-2019</strain>
        <tissue evidence="1">Adductor muscle</tissue>
    </source>
</reference>
<evidence type="ECO:0000313" key="2">
    <source>
        <dbReference type="Proteomes" id="UP001186944"/>
    </source>
</evidence>
<name>A0AA89C9K6_PINIB</name>
<comment type="caution">
    <text evidence="1">The sequence shown here is derived from an EMBL/GenBank/DDBJ whole genome shotgun (WGS) entry which is preliminary data.</text>
</comment>
<accession>A0AA89C9K6</accession>
<gene>
    <name evidence="1" type="ORF">FSP39_004119</name>
</gene>
<proteinExistence type="predicted"/>
<organism evidence="1 2">
    <name type="scientific">Pinctada imbricata</name>
    <name type="common">Atlantic pearl-oyster</name>
    <name type="synonym">Pinctada martensii</name>
    <dbReference type="NCBI Taxonomy" id="66713"/>
    <lineage>
        <taxon>Eukaryota</taxon>
        <taxon>Metazoa</taxon>
        <taxon>Spiralia</taxon>
        <taxon>Lophotrochozoa</taxon>
        <taxon>Mollusca</taxon>
        <taxon>Bivalvia</taxon>
        <taxon>Autobranchia</taxon>
        <taxon>Pteriomorphia</taxon>
        <taxon>Pterioida</taxon>
        <taxon>Pterioidea</taxon>
        <taxon>Pteriidae</taxon>
        <taxon>Pinctada</taxon>
    </lineage>
</organism>
<evidence type="ECO:0000313" key="1">
    <source>
        <dbReference type="EMBL" id="KAK3106965.1"/>
    </source>
</evidence>